<feature type="transmembrane region" description="Helical" evidence="2">
    <location>
        <begin position="177"/>
        <end position="194"/>
    </location>
</feature>
<dbReference type="RefSeq" id="WP_313723016.1">
    <property type="nucleotide sequence ID" value="NZ_CP134876.1"/>
</dbReference>
<evidence type="ECO:0000259" key="3">
    <source>
        <dbReference type="Pfam" id="PF14219"/>
    </source>
</evidence>
<feature type="transmembrane region" description="Helical" evidence="2">
    <location>
        <begin position="94"/>
        <end position="123"/>
    </location>
</feature>
<sequence length="324" mass="34198">MRTFTAHTLRTVDMHCQTCGDALSPADNECPRCGTLPGQPAVLPGVSTYAVRGLGTAAAIAVGAATVLYLPGALFSLVGLRIARAAAEQADRDLLMGAAVAEVLLVLPYLIALLVAAVLVIVWTWRARKNIEAFPGAQPPLGAGWAIAGWLVPIANFVVPARVMASVARNSTWRRSTPLLVGVWWAAWLVFTVGDRIVSRNEEQRYARLTEWPRNDVEFGTYVHYYQDALGPRLIPVVAVLVAGFSFVVLIRRISAAQQDRIARAVPVWPAHPGWPHPGAVVPAPGAAPGHPAQPVTGVPPQVATAPSVTSPQVPPGAGGTIGA</sequence>
<evidence type="ECO:0000256" key="1">
    <source>
        <dbReference type="SAM" id="MobiDB-lite"/>
    </source>
</evidence>
<keyword evidence="5" id="KW-1185">Reference proteome</keyword>
<keyword evidence="2" id="KW-1133">Transmembrane helix</keyword>
<name>A0ABZ0A0J9_9ACTN</name>
<proteinExistence type="predicted"/>
<dbReference type="InterPro" id="IPR025565">
    <property type="entry name" value="DUF4328"/>
</dbReference>
<keyword evidence="2" id="KW-0472">Membrane</keyword>
<accession>A0ABZ0A0J9</accession>
<organism evidence="4 5">
    <name type="scientific">Micromonospora halotolerans</name>
    <dbReference type="NCBI Taxonomy" id="709879"/>
    <lineage>
        <taxon>Bacteria</taxon>
        <taxon>Bacillati</taxon>
        <taxon>Actinomycetota</taxon>
        <taxon>Actinomycetes</taxon>
        <taxon>Micromonosporales</taxon>
        <taxon>Micromonosporaceae</taxon>
        <taxon>Micromonospora</taxon>
    </lineage>
</organism>
<dbReference type="EMBL" id="CP134876">
    <property type="protein sequence ID" value="WNM41094.1"/>
    <property type="molecule type" value="Genomic_DNA"/>
</dbReference>
<feature type="domain" description="DUF4328" evidence="3">
    <location>
        <begin position="94"/>
        <end position="202"/>
    </location>
</feature>
<protein>
    <submittedName>
        <fullName evidence="4">DUF4328 domain-containing protein</fullName>
    </submittedName>
</protein>
<dbReference type="Pfam" id="PF14219">
    <property type="entry name" value="DUF4328"/>
    <property type="match status" value="1"/>
</dbReference>
<keyword evidence="2" id="KW-0812">Transmembrane</keyword>
<reference evidence="4 5" key="1">
    <citation type="submission" date="2023-09" db="EMBL/GenBank/DDBJ databases">
        <title>Micromonospora halotolerans DSM 45598 genome sequence.</title>
        <authorList>
            <person name="Mo P."/>
        </authorList>
    </citation>
    <scope>NUCLEOTIDE SEQUENCE [LARGE SCALE GENOMIC DNA]</scope>
    <source>
        <strain evidence="4 5">DSM 45598</strain>
    </source>
</reference>
<evidence type="ECO:0000313" key="4">
    <source>
        <dbReference type="EMBL" id="WNM41094.1"/>
    </source>
</evidence>
<feature type="transmembrane region" description="Helical" evidence="2">
    <location>
        <begin position="57"/>
        <end position="82"/>
    </location>
</feature>
<evidence type="ECO:0000256" key="2">
    <source>
        <dbReference type="SAM" id="Phobius"/>
    </source>
</evidence>
<gene>
    <name evidence="4" type="ORF">RMN56_07010</name>
</gene>
<feature type="region of interest" description="Disordered" evidence="1">
    <location>
        <begin position="280"/>
        <end position="324"/>
    </location>
</feature>
<feature type="compositionally biased region" description="Low complexity" evidence="1">
    <location>
        <begin position="280"/>
        <end position="296"/>
    </location>
</feature>
<feature type="transmembrane region" description="Helical" evidence="2">
    <location>
        <begin position="234"/>
        <end position="251"/>
    </location>
</feature>
<feature type="transmembrane region" description="Helical" evidence="2">
    <location>
        <begin position="143"/>
        <end position="165"/>
    </location>
</feature>
<evidence type="ECO:0000313" key="5">
    <source>
        <dbReference type="Proteomes" id="UP001303001"/>
    </source>
</evidence>
<dbReference type="Proteomes" id="UP001303001">
    <property type="component" value="Chromosome"/>
</dbReference>